<dbReference type="OrthoDB" id="17335at2759"/>
<evidence type="ECO:0000256" key="3">
    <source>
        <dbReference type="ARBA" id="ARBA00022787"/>
    </source>
</evidence>
<dbReference type="PANTHER" id="PTHR46840:SF2">
    <property type="entry name" value="ARMADILLO REPEAT-CONTAINING PROTEIN 1"/>
    <property type="match status" value="1"/>
</dbReference>
<sequence length="299" mass="33025">MDVKVIVQQLHNLAADPKNRVTIVKDQGCLPGLSLFLANKDSAIVTLALKTLQLLAEEPKNQLIMYKDPGVVQGIQKVLKNPNCTPEERKVALATFKLIQPKGETQIKGNQATEPIRPTPSDPTQKANTNGESSSAAAAPTRTGAGRGAHSFFKVSSKRAKTVTFQVRGTSDPKQKQSVEDALVKVRGLVSFTFNLEQEYFVVRVAETLETRKLVDAILSTDLTPRLVVKNENGEEEIKDFEASKAEDDDGYLDEDHVETTHEKEFSSKTLARLEERKNNKQGGWFGGVGNYIAKSLYW</sequence>
<dbReference type="RefSeq" id="XP_014153880.1">
    <property type="nucleotide sequence ID" value="XM_014298405.1"/>
</dbReference>
<keyword evidence="3" id="KW-1000">Mitochondrion outer membrane</keyword>
<gene>
    <name evidence="7" type="ORF">SARC_07648</name>
</gene>
<feature type="region of interest" description="Disordered" evidence="6">
    <location>
        <begin position="104"/>
        <end position="148"/>
    </location>
</feature>
<dbReference type="Gene3D" id="1.25.10.10">
    <property type="entry name" value="Leucine-rich Repeat Variant"/>
    <property type="match status" value="1"/>
</dbReference>
<proteinExistence type="predicted"/>
<dbReference type="InterPro" id="IPR011989">
    <property type="entry name" value="ARM-like"/>
</dbReference>
<dbReference type="Proteomes" id="UP000054560">
    <property type="component" value="Unassembled WGS sequence"/>
</dbReference>
<evidence type="ECO:0000256" key="6">
    <source>
        <dbReference type="SAM" id="MobiDB-lite"/>
    </source>
</evidence>
<dbReference type="PANTHER" id="PTHR46840">
    <property type="entry name" value="ARMADILLO REPEAT-CONTAINING PROTEIN 1"/>
    <property type="match status" value="1"/>
</dbReference>
<dbReference type="InterPro" id="IPR016617">
    <property type="entry name" value="ARMC1"/>
</dbReference>
<dbReference type="GO" id="GO:0005741">
    <property type="term" value="C:mitochondrial outer membrane"/>
    <property type="evidence" value="ECO:0007669"/>
    <property type="project" value="UniProtKB-SubCell"/>
</dbReference>
<comment type="function">
    <text evidence="4">In association with mitochondrial contact site and cristae organizing system (MICOS) complex components and mitochondrial outer membrane sorting assembly machinery (SAM) complex components may regulate mitochondrial dynamics playing a role in determining mitochondrial length, distribution and motility.</text>
</comment>
<dbReference type="EMBL" id="KQ242214">
    <property type="protein sequence ID" value="KNC79978.1"/>
    <property type="molecule type" value="Genomic_DNA"/>
</dbReference>
<dbReference type="SUPFAM" id="SSF48371">
    <property type="entry name" value="ARM repeat"/>
    <property type="match status" value="1"/>
</dbReference>
<dbReference type="GeneID" id="25908152"/>
<feature type="compositionally biased region" description="Low complexity" evidence="6">
    <location>
        <begin position="133"/>
        <end position="144"/>
    </location>
</feature>
<comment type="subcellular location">
    <subcellularLocation>
        <location evidence="1">Mitochondrion outer membrane</location>
    </subcellularLocation>
</comment>
<dbReference type="GO" id="GO:0046872">
    <property type="term" value="F:metal ion binding"/>
    <property type="evidence" value="ECO:0007669"/>
    <property type="project" value="InterPro"/>
</dbReference>
<feature type="compositionally biased region" description="Polar residues" evidence="6">
    <location>
        <begin position="122"/>
        <end position="132"/>
    </location>
</feature>
<feature type="region of interest" description="Disordered" evidence="6">
    <location>
        <begin position="247"/>
        <end position="266"/>
    </location>
</feature>
<dbReference type="InterPro" id="IPR036163">
    <property type="entry name" value="HMA_dom_sf"/>
</dbReference>
<dbReference type="eggNOG" id="ENOG502QU5Q">
    <property type="taxonomic scope" value="Eukaryota"/>
</dbReference>
<dbReference type="AlphaFoldDB" id="A0A0L0FVK5"/>
<keyword evidence="8" id="KW-1185">Reference proteome</keyword>
<reference evidence="7 8" key="1">
    <citation type="submission" date="2011-02" db="EMBL/GenBank/DDBJ databases">
        <title>The Genome Sequence of Sphaeroforma arctica JP610.</title>
        <authorList>
            <consortium name="The Broad Institute Genome Sequencing Platform"/>
            <person name="Russ C."/>
            <person name="Cuomo C."/>
            <person name="Young S.K."/>
            <person name="Zeng Q."/>
            <person name="Gargeya S."/>
            <person name="Alvarado L."/>
            <person name="Berlin A."/>
            <person name="Chapman S.B."/>
            <person name="Chen Z."/>
            <person name="Freedman E."/>
            <person name="Gellesch M."/>
            <person name="Goldberg J."/>
            <person name="Griggs A."/>
            <person name="Gujja S."/>
            <person name="Heilman E."/>
            <person name="Heiman D."/>
            <person name="Howarth C."/>
            <person name="Mehta T."/>
            <person name="Neiman D."/>
            <person name="Pearson M."/>
            <person name="Roberts A."/>
            <person name="Saif S."/>
            <person name="Shea T."/>
            <person name="Shenoy N."/>
            <person name="Sisk P."/>
            <person name="Stolte C."/>
            <person name="Sykes S."/>
            <person name="White J."/>
            <person name="Yandava C."/>
            <person name="Burger G."/>
            <person name="Gray M.W."/>
            <person name="Holland P.W.H."/>
            <person name="King N."/>
            <person name="Lang F.B.F."/>
            <person name="Roger A.J."/>
            <person name="Ruiz-Trillo I."/>
            <person name="Haas B."/>
            <person name="Nusbaum C."/>
            <person name="Birren B."/>
        </authorList>
    </citation>
    <scope>NUCLEOTIDE SEQUENCE [LARGE SCALE GENOMIC DNA]</scope>
    <source>
        <strain evidence="7 8">JP610</strain>
    </source>
</reference>
<name>A0A0L0FVK5_9EUKA</name>
<evidence type="ECO:0000256" key="1">
    <source>
        <dbReference type="ARBA" id="ARBA00004294"/>
    </source>
</evidence>
<evidence type="ECO:0000313" key="8">
    <source>
        <dbReference type="Proteomes" id="UP000054560"/>
    </source>
</evidence>
<dbReference type="InterPro" id="IPR016024">
    <property type="entry name" value="ARM-type_fold"/>
</dbReference>
<keyword evidence="3" id="KW-0472">Membrane</keyword>
<comment type="subunit">
    <text evidence="5">Interacts with mitochondrial contact site and cristae organizing system (MICOS) complex components IMMT/MIC60 and MICOS10/MIC10. Interacts with mitochondrial outer membrane sorting assembly machinery (SAM) complex components SAMM50 and MTX1.</text>
</comment>
<evidence type="ECO:0000256" key="5">
    <source>
        <dbReference type="ARBA" id="ARBA00046478"/>
    </source>
</evidence>
<evidence type="ECO:0000256" key="4">
    <source>
        <dbReference type="ARBA" id="ARBA00023764"/>
    </source>
</evidence>
<evidence type="ECO:0000313" key="7">
    <source>
        <dbReference type="EMBL" id="KNC79978.1"/>
    </source>
</evidence>
<organism evidence="7 8">
    <name type="scientific">Sphaeroforma arctica JP610</name>
    <dbReference type="NCBI Taxonomy" id="667725"/>
    <lineage>
        <taxon>Eukaryota</taxon>
        <taxon>Ichthyosporea</taxon>
        <taxon>Ichthyophonida</taxon>
        <taxon>Sphaeroforma</taxon>
    </lineage>
</organism>
<evidence type="ECO:0000256" key="2">
    <source>
        <dbReference type="ARBA" id="ARBA00013732"/>
    </source>
</evidence>
<accession>A0A0L0FVK5</accession>
<dbReference type="SUPFAM" id="SSF55008">
    <property type="entry name" value="HMA, heavy metal-associated domain"/>
    <property type="match status" value="1"/>
</dbReference>
<feature type="compositionally biased region" description="Basic and acidic residues" evidence="6">
    <location>
        <begin position="254"/>
        <end position="266"/>
    </location>
</feature>
<protein>
    <recommendedName>
        <fullName evidence="2">Armadillo repeat-containing protein 1</fullName>
    </recommendedName>
</protein>
<keyword evidence="3" id="KW-0496">Mitochondrion</keyword>